<dbReference type="Pfam" id="PF00248">
    <property type="entry name" value="Aldo_ket_red"/>
    <property type="match status" value="1"/>
</dbReference>
<accession>A0ABR2JEQ1</accession>
<evidence type="ECO:0000259" key="1">
    <source>
        <dbReference type="Pfam" id="PF00248"/>
    </source>
</evidence>
<comment type="caution">
    <text evidence="2">The sequence shown here is derived from an EMBL/GenBank/DDBJ whole genome shotgun (WGS) entry which is preliminary data.</text>
</comment>
<dbReference type="Gene3D" id="3.20.20.100">
    <property type="entry name" value="NADP-dependent oxidoreductase domain"/>
    <property type="match status" value="1"/>
</dbReference>
<organism evidence="2 3">
    <name type="scientific">Tritrichomonas musculus</name>
    <dbReference type="NCBI Taxonomy" id="1915356"/>
    <lineage>
        <taxon>Eukaryota</taxon>
        <taxon>Metamonada</taxon>
        <taxon>Parabasalia</taxon>
        <taxon>Tritrichomonadida</taxon>
        <taxon>Tritrichomonadidae</taxon>
        <taxon>Tritrichomonas</taxon>
    </lineage>
</organism>
<dbReference type="InterPro" id="IPR018170">
    <property type="entry name" value="Aldo/ket_reductase_CS"/>
</dbReference>
<dbReference type="Proteomes" id="UP001470230">
    <property type="component" value="Unassembled WGS sequence"/>
</dbReference>
<dbReference type="InterPro" id="IPR023210">
    <property type="entry name" value="NADP_OxRdtase_dom"/>
</dbReference>
<gene>
    <name evidence="2" type="ORF">M9Y10_005560</name>
</gene>
<dbReference type="InterPro" id="IPR036812">
    <property type="entry name" value="NAD(P)_OxRdtase_dom_sf"/>
</dbReference>
<evidence type="ECO:0000313" key="2">
    <source>
        <dbReference type="EMBL" id="KAK8875395.1"/>
    </source>
</evidence>
<evidence type="ECO:0000313" key="3">
    <source>
        <dbReference type="Proteomes" id="UP001470230"/>
    </source>
</evidence>
<dbReference type="PIRSF" id="PIRSF000097">
    <property type="entry name" value="AKR"/>
    <property type="match status" value="1"/>
</dbReference>
<feature type="domain" description="NADP-dependent oxidoreductase" evidence="1">
    <location>
        <begin position="10"/>
        <end position="284"/>
    </location>
</feature>
<dbReference type="EMBL" id="JAPFFF010000012">
    <property type="protein sequence ID" value="KAK8875395.1"/>
    <property type="molecule type" value="Genomic_DNA"/>
</dbReference>
<protein>
    <recommendedName>
        <fullName evidence="1">NADP-dependent oxidoreductase domain-containing protein</fullName>
    </recommendedName>
</protein>
<sequence>MEQIPRFALGTWKSSNDNAVVESVRYAIEDAGYRHIDCAYVYGNEENVGKALNDVITRGVVKREELWITSKLWNTEHHAEHVEAACRNTLKNLQLDYLDLYIIHWPVSFQRGNGNFPKDNDNNFLLDDTVQIHETWKAMEQLVEKKLVRHIGVSNFTVELLEKVLHYEDLKIKPYVDQVECHLYLQQNALRDFCGKRGIIVEGYSALGTADSARPCDPVLLQDPTLNEVAKECGKTAAQVELQFLYQLDTNLIIIAKSVTPSRIKENIERSFELSDDQMERLKARNRCYRYCDSHIFWKTTVFGDHW</sequence>
<dbReference type="InterPro" id="IPR020471">
    <property type="entry name" value="AKR"/>
</dbReference>
<dbReference type="PANTHER" id="PTHR11732">
    <property type="entry name" value="ALDO/KETO REDUCTASE"/>
    <property type="match status" value="1"/>
</dbReference>
<dbReference type="PROSITE" id="PS00798">
    <property type="entry name" value="ALDOKETO_REDUCTASE_1"/>
    <property type="match status" value="1"/>
</dbReference>
<dbReference type="SUPFAM" id="SSF51430">
    <property type="entry name" value="NAD(P)-linked oxidoreductase"/>
    <property type="match status" value="1"/>
</dbReference>
<name>A0ABR2JEQ1_9EUKA</name>
<dbReference type="PRINTS" id="PR00069">
    <property type="entry name" value="ALDKETRDTASE"/>
</dbReference>
<keyword evidence="3" id="KW-1185">Reference proteome</keyword>
<proteinExistence type="predicted"/>
<reference evidence="2 3" key="1">
    <citation type="submission" date="2024-04" db="EMBL/GenBank/DDBJ databases">
        <title>Tritrichomonas musculus Genome.</title>
        <authorList>
            <person name="Alves-Ferreira E."/>
            <person name="Grigg M."/>
            <person name="Lorenzi H."/>
            <person name="Galac M."/>
        </authorList>
    </citation>
    <scope>NUCLEOTIDE SEQUENCE [LARGE SCALE GENOMIC DNA]</scope>
    <source>
        <strain evidence="2 3">EAF2021</strain>
    </source>
</reference>
<dbReference type="PROSITE" id="PS00062">
    <property type="entry name" value="ALDOKETO_REDUCTASE_2"/>
    <property type="match status" value="1"/>
</dbReference>